<dbReference type="OrthoDB" id="265717at2759"/>
<dbReference type="InterPro" id="IPR053185">
    <property type="entry name" value="SET_domain_protein"/>
</dbReference>
<dbReference type="Proteomes" id="UP000012174">
    <property type="component" value="Unassembled WGS sequence"/>
</dbReference>
<proteinExistence type="predicted"/>
<dbReference type="InterPro" id="IPR001214">
    <property type="entry name" value="SET_dom"/>
</dbReference>
<organism evidence="2 3">
    <name type="scientific">Eutypa lata (strain UCR-EL1)</name>
    <name type="common">Grapevine dieback disease fungus</name>
    <name type="synonym">Eutypa armeniacae</name>
    <dbReference type="NCBI Taxonomy" id="1287681"/>
    <lineage>
        <taxon>Eukaryota</taxon>
        <taxon>Fungi</taxon>
        <taxon>Dikarya</taxon>
        <taxon>Ascomycota</taxon>
        <taxon>Pezizomycotina</taxon>
        <taxon>Sordariomycetes</taxon>
        <taxon>Xylariomycetidae</taxon>
        <taxon>Xylariales</taxon>
        <taxon>Diatrypaceae</taxon>
        <taxon>Eutypa</taxon>
    </lineage>
</organism>
<evidence type="ECO:0000313" key="2">
    <source>
        <dbReference type="EMBL" id="EMR70862.1"/>
    </source>
</evidence>
<sequence length="171" mass="19104">MVNNGCTYPDSSFGAFAAVSLPTGLRIYSETTVLLYDSRNDAYQQFHHDFKQIPEYLKGYFVTLFAGSGDICLTLPASDMRDMQMVATGRLQSIVRYNSIEGQGVGCALGLAISALNHSCKPNTYIYWNQDENAMTLYALRAISQNEELTINYLQDSPYLTKAQRQARLAN</sequence>
<dbReference type="HOGENOM" id="CLU_1562877_0_0_1"/>
<accession>M7T2Q7</accession>
<dbReference type="EMBL" id="KB705757">
    <property type="protein sequence ID" value="EMR70862.1"/>
    <property type="molecule type" value="Genomic_DNA"/>
</dbReference>
<name>M7T2Q7_EUTLA</name>
<dbReference type="PROSITE" id="PS50280">
    <property type="entry name" value="SET"/>
    <property type="match status" value="1"/>
</dbReference>
<evidence type="ECO:0000259" key="1">
    <source>
        <dbReference type="PROSITE" id="PS50280"/>
    </source>
</evidence>
<protein>
    <submittedName>
        <fullName evidence="2">Putative set domain-containing protein</fullName>
    </submittedName>
</protein>
<dbReference type="Gene3D" id="2.170.270.10">
    <property type="entry name" value="SET domain"/>
    <property type="match status" value="1"/>
</dbReference>
<evidence type="ECO:0000313" key="3">
    <source>
        <dbReference type="Proteomes" id="UP000012174"/>
    </source>
</evidence>
<reference evidence="3" key="1">
    <citation type="journal article" date="2013" name="Genome Announc.">
        <title>Draft genome sequence of the grapevine dieback fungus Eutypa lata UCR-EL1.</title>
        <authorList>
            <person name="Blanco-Ulate B."/>
            <person name="Rolshausen P.E."/>
            <person name="Cantu D."/>
        </authorList>
    </citation>
    <scope>NUCLEOTIDE SEQUENCE [LARGE SCALE GENOMIC DNA]</scope>
    <source>
        <strain evidence="3">UCR-EL1</strain>
    </source>
</reference>
<dbReference type="SUPFAM" id="SSF82199">
    <property type="entry name" value="SET domain"/>
    <property type="match status" value="1"/>
</dbReference>
<feature type="domain" description="SET" evidence="1">
    <location>
        <begin position="1"/>
        <end position="154"/>
    </location>
</feature>
<keyword evidence="3" id="KW-1185">Reference proteome</keyword>
<dbReference type="InterPro" id="IPR046341">
    <property type="entry name" value="SET_dom_sf"/>
</dbReference>
<dbReference type="Pfam" id="PF00856">
    <property type="entry name" value="SET"/>
    <property type="match status" value="1"/>
</dbReference>
<dbReference type="PANTHER" id="PTHR47332:SF4">
    <property type="entry name" value="SET DOMAIN-CONTAINING PROTEIN 5"/>
    <property type="match status" value="1"/>
</dbReference>
<dbReference type="PANTHER" id="PTHR47332">
    <property type="entry name" value="SET DOMAIN-CONTAINING PROTEIN 5"/>
    <property type="match status" value="1"/>
</dbReference>
<dbReference type="STRING" id="1287681.M7T2Q7"/>
<dbReference type="KEGG" id="ela:UCREL1_2107"/>
<dbReference type="AlphaFoldDB" id="M7T2Q7"/>
<gene>
    <name evidence="2" type="ORF">UCREL1_2107</name>
</gene>
<dbReference type="CDD" id="cd20071">
    <property type="entry name" value="SET_SMYD"/>
    <property type="match status" value="1"/>
</dbReference>